<dbReference type="InterPro" id="IPR026960">
    <property type="entry name" value="RVT-Znf"/>
</dbReference>
<proteinExistence type="predicted"/>
<dbReference type="Gene3D" id="3.30.420.10">
    <property type="entry name" value="Ribonuclease H-like superfamily/Ribonuclease H"/>
    <property type="match status" value="1"/>
</dbReference>
<dbReference type="Pfam" id="PF13456">
    <property type="entry name" value="RVT_3"/>
    <property type="match status" value="1"/>
</dbReference>
<dbReference type="Pfam" id="PF00078">
    <property type="entry name" value="RVT_1"/>
    <property type="match status" value="1"/>
</dbReference>
<dbReference type="InterPro" id="IPR005135">
    <property type="entry name" value="Endo/exonuclease/phosphatase"/>
</dbReference>
<dbReference type="Pfam" id="PF03372">
    <property type="entry name" value="Exo_endo_phos"/>
    <property type="match status" value="1"/>
</dbReference>
<dbReference type="InterPro" id="IPR000477">
    <property type="entry name" value="RT_dom"/>
</dbReference>
<dbReference type="SUPFAM" id="SSF56672">
    <property type="entry name" value="DNA/RNA polymerases"/>
    <property type="match status" value="1"/>
</dbReference>
<accession>A0AAD4VPB4</accession>
<dbReference type="PANTHER" id="PTHR33116:SF86">
    <property type="entry name" value="REVERSE TRANSCRIPTASE DOMAIN-CONTAINING PROTEIN"/>
    <property type="match status" value="1"/>
</dbReference>
<dbReference type="InterPro" id="IPR002156">
    <property type="entry name" value="RNaseH_domain"/>
</dbReference>
<dbReference type="Gene3D" id="3.60.10.10">
    <property type="entry name" value="Endonuclease/exonuclease/phosphatase"/>
    <property type="match status" value="1"/>
</dbReference>
<dbReference type="InterPro" id="IPR043502">
    <property type="entry name" value="DNA/RNA_pol_sf"/>
</dbReference>
<evidence type="ECO:0000259" key="1">
    <source>
        <dbReference type="PROSITE" id="PS50878"/>
    </source>
</evidence>
<sequence>MLRRQCGFSKGFTVDPIGTAGGLSVWWKPSVEVEVTDFTRNWVEALVRMQDENLYGRCTWMYGTPYRQEKVSFWEQITEWNKDDGIPWLVMGDLNEIMWNDEKEGGRDADTRRRCFLLNFMDAHSLIDLGFSGPRYTWERSSGGNIYMRERLDRGLVNNEWLENWSNTSVSHCIPVGSDHCPLLLDSNPIPWKAQKLFRFEMKWAENADCDQIIKDNWHLTNGSNNLNQWDANLNRCRAFLLEWSKKVFVNSRGKINSSLQELENLKTCSINDVNLGRQAELKGVVEQMWKEEELYWKQRSRISWLKDGDANTRFFHLTTIQRRQQNRVLNLKNDRGKWITGEKVIGKEFLNFFSNLFRTTGPRNWDEIIGSIPSIVTEEMNRELLVPITEEEVKVAAVQLGAWKAPGPDGFPSYLYQKYWKIMSNIVSGTAIDFHNGLCSLEEINKTFIALIPKVQSPDSMGQFRPISLCNSSYKILSKVIGNRLKKILPEIIWDSQNAFVPERQIQDNLILAHEAFHYLKMKKKGRCFETGIKVDMNKAYDRIEWDFMEVLMRRMGFNSRWINLVLGYVRSVSFSIILNGKPGDFFGPSRGLRQGDPLSMYLFLLVSEALSLNLSKLIRDGNIQGIKLARRSPTLSHLFFADDSLFFLKADVLNCQRFMQVLDKYCLASGQCVNLEKSNMVFSPNTPSSLRVQLCEMFGFNGVDNAGTYLGLPTIWGRSKRAALAYIKDRVRRKIEGWKQSSLSLAGKEILLKAVATAILAYPMSCFKFLASVCSDIIGEMACFWWKNGEEGSKIHWKAWESLCKSKDEGGLGFRHFSSFNIALLAKQSWRILQNPNASWVRILKARYYPACDFLKAVKGSRASWAWSSLLEGRDALIKDSRCQIFDGKNTNIWKDIWLPPPHDGIIKVRQIVPSSAPQLVHEIMEKETHSWKLELIEPYVQPRTLEIIRCCTIANTERQDRVVWPWTTNGAYSVKSGYRRIHPRCSYRIHATVSASHSIPKEVWVCIWKIESMPKIKMFLWRVVSNAISTRWNLYRRKILDSPMCPICGVEEETIEHLLFLCPWTHVVWFGAPLNYKVDMRGFSSVDRWLEGVINFQGVSKREVQFLLTNISFICWEIRKTRCNFIFKSNHIDPRLTIDRAMQNCREFLDAKAKSPVPVGDALVDPNIIAQGWRPPMSNYVKINFDGAWKKDSHLAGLGVVARDAIRSFCGGLATPFHCNLALVAKAAAGLCAFKFALNHNFTDIILETDSKILVEGVRGGGKNGVWAIQPLLDEFKKISVCFRSVLWSWVPRKLNRAAHKAAAIGIRAEQLKSWAVKPPLSLVGVLLSDGLPCPPGRFS</sequence>
<dbReference type="Proteomes" id="UP001054821">
    <property type="component" value="Chromosome 5"/>
</dbReference>
<organism evidence="2 3">
    <name type="scientific">Prunus dulcis</name>
    <name type="common">Almond</name>
    <name type="synonym">Amygdalus dulcis</name>
    <dbReference type="NCBI Taxonomy" id="3755"/>
    <lineage>
        <taxon>Eukaryota</taxon>
        <taxon>Viridiplantae</taxon>
        <taxon>Streptophyta</taxon>
        <taxon>Embryophyta</taxon>
        <taxon>Tracheophyta</taxon>
        <taxon>Spermatophyta</taxon>
        <taxon>Magnoliopsida</taxon>
        <taxon>eudicotyledons</taxon>
        <taxon>Gunneridae</taxon>
        <taxon>Pentapetalae</taxon>
        <taxon>rosids</taxon>
        <taxon>fabids</taxon>
        <taxon>Rosales</taxon>
        <taxon>Rosaceae</taxon>
        <taxon>Amygdaloideae</taxon>
        <taxon>Amygdaleae</taxon>
        <taxon>Prunus</taxon>
    </lineage>
</organism>
<dbReference type="CDD" id="cd06222">
    <property type="entry name" value="RNase_H_like"/>
    <property type="match status" value="1"/>
</dbReference>
<dbReference type="PROSITE" id="PS50878">
    <property type="entry name" value="RT_POL"/>
    <property type="match status" value="1"/>
</dbReference>
<keyword evidence="3" id="KW-1185">Reference proteome</keyword>
<dbReference type="CDD" id="cd01650">
    <property type="entry name" value="RT_nLTR_like"/>
    <property type="match status" value="1"/>
</dbReference>
<dbReference type="GO" id="GO:0004523">
    <property type="term" value="F:RNA-DNA hybrid ribonuclease activity"/>
    <property type="evidence" value="ECO:0007669"/>
    <property type="project" value="InterPro"/>
</dbReference>
<evidence type="ECO:0000313" key="3">
    <source>
        <dbReference type="Proteomes" id="UP001054821"/>
    </source>
</evidence>
<dbReference type="EMBL" id="JAJFAZ020000005">
    <property type="protein sequence ID" value="KAI5327541.1"/>
    <property type="molecule type" value="Genomic_DNA"/>
</dbReference>
<dbReference type="Pfam" id="PF13966">
    <property type="entry name" value="zf-RVT"/>
    <property type="match status" value="1"/>
</dbReference>
<feature type="domain" description="Reverse transcriptase" evidence="1">
    <location>
        <begin position="434"/>
        <end position="716"/>
    </location>
</feature>
<dbReference type="InterPro" id="IPR036397">
    <property type="entry name" value="RNaseH_sf"/>
</dbReference>
<comment type="caution">
    <text evidence="2">The sequence shown here is derived from an EMBL/GenBank/DDBJ whole genome shotgun (WGS) entry which is preliminary data.</text>
</comment>
<dbReference type="InterPro" id="IPR044730">
    <property type="entry name" value="RNase_H-like_dom_plant"/>
</dbReference>
<gene>
    <name evidence="2" type="ORF">L3X38_026937</name>
</gene>
<name>A0AAD4VPB4_PRUDU</name>
<dbReference type="SUPFAM" id="SSF53098">
    <property type="entry name" value="Ribonuclease H-like"/>
    <property type="match status" value="1"/>
</dbReference>
<protein>
    <recommendedName>
        <fullName evidence="1">Reverse transcriptase domain-containing protein</fullName>
    </recommendedName>
</protein>
<evidence type="ECO:0000313" key="2">
    <source>
        <dbReference type="EMBL" id="KAI5327541.1"/>
    </source>
</evidence>
<dbReference type="SUPFAM" id="SSF56219">
    <property type="entry name" value="DNase I-like"/>
    <property type="match status" value="1"/>
</dbReference>
<dbReference type="GO" id="GO:0003676">
    <property type="term" value="F:nucleic acid binding"/>
    <property type="evidence" value="ECO:0007669"/>
    <property type="project" value="InterPro"/>
</dbReference>
<dbReference type="PANTHER" id="PTHR33116">
    <property type="entry name" value="REVERSE TRANSCRIPTASE ZINC-BINDING DOMAIN-CONTAINING PROTEIN-RELATED-RELATED"/>
    <property type="match status" value="1"/>
</dbReference>
<reference evidence="2 3" key="1">
    <citation type="journal article" date="2022" name="G3 (Bethesda)">
        <title>Whole-genome sequence and methylome profiling of the almond [Prunus dulcis (Mill.) D.A. Webb] cultivar 'Nonpareil'.</title>
        <authorList>
            <person name="D'Amico-Willman K.M."/>
            <person name="Ouma W.Z."/>
            <person name="Meulia T."/>
            <person name="Sideli G.M."/>
            <person name="Gradziel T.M."/>
            <person name="Fresnedo-Ramirez J."/>
        </authorList>
    </citation>
    <scope>NUCLEOTIDE SEQUENCE [LARGE SCALE GENOMIC DNA]</scope>
    <source>
        <strain evidence="2">Clone GOH B32 T37-40</strain>
    </source>
</reference>
<dbReference type="InterPro" id="IPR012337">
    <property type="entry name" value="RNaseH-like_sf"/>
</dbReference>
<dbReference type="InterPro" id="IPR036691">
    <property type="entry name" value="Endo/exonu/phosph_ase_sf"/>
</dbReference>